<dbReference type="RefSeq" id="XP_018031508.1">
    <property type="nucleotide sequence ID" value="XM_018182204.1"/>
</dbReference>
<evidence type="ECO:0000313" key="6">
    <source>
        <dbReference type="EMBL" id="OAG01143.1"/>
    </source>
</evidence>
<keyword evidence="7" id="KW-1185">Reference proteome</keyword>
<dbReference type="Gene3D" id="3.40.50.1820">
    <property type="entry name" value="alpha/beta hydrolase"/>
    <property type="match status" value="1"/>
</dbReference>
<dbReference type="InParanoid" id="A0A177C0H8"/>
<keyword evidence="3" id="KW-0442">Lipid degradation</keyword>
<protein>
    <recommendedName>
        <fullName evidence="1">1-alkyl-2-acetylglycerophosphocholine esterase</fullName>
        <ecNumber evidence="1">3.1.1.47</ecNumber>
    </recommendedName>
</protein>
<dbReference type="SUPFAM" id="SSF53474">
    <property type="entry name" value="alpha/beta-Hydrolases"/>
    <property type="match status" value="1"/>
</dbReference>
<gene>
    <name evidence="6" type="ORF">CC84DRAFT_1209180</name>
</gene>
<dbReference type="InterPro" id="IPR029058">
    <property type="entry name" value="AB_hydrolase_fold"/>
</dbReference>
<dbReference type="Pfam" id="PF03403">
    <property type="entry name" value="PAF-AH_p_II"/>
    <property type="match status" value="2"/>
</dbReference>
<dbReference type="GeneID" id="28765690"/>
<dbReference type="EC" id="3.1.1.47" evidence="1"/>
<dbReference type="PANTHER" id="PTHR10272">
    <property type="entry name" value="PLATELET-ACTIVATING FACTOR ACETYLHYDROLASE"/>
    <property type="match status" value="1"/>
</dbReference>
<evidence type="ECO:0000256" key="4">
    <source>
        <dbReference type="ARBA" id="ARBA00023098"/>
    </source>
</evidence>
<dbReference type="ESTHER" id="9pleo-a0a177c0h8">
    <property type="family name" value="PAF-Acetylhydrolase"/>
</dbReference>
<feature type="signal peptide" evidence="5">
    <location>
        <begin position="1"/>
        <end position="17"/>
    </location>
</feature>
<evidence type="ECO:0000256" key="3">
    <source>
        <dbReference type="ARBA" id="ARBA00022963"/>
    </source>
</evidence>
<keyword evidence="5" id="KW-0732">Signal</keyword>
<keyword evidence="2 6" id="KW-0378">Hydrolase</keyword>
<name>A0A177C0H8_9PLEO</name>
<evidence type="ECO:0000256" key="1">
    <source>
        <dbReference type="ARBA" id="ARBA00013201"/>
    </source>
</evidence>
<evidence type="ECO:0000256" key="2">
    <source>
        <dbReference type="ARBA" id="ARBA00022801"/>
    </source>
</evidence>
<dbReference type="GO" id="GO:0003847">
    <property type="term" value="F:1-alkyl-2-acetylglycerophosphocholine esterase activity"/>
    <property type="evidence" value="ECO:0007669"/>
    <property type="project" value="UniProtKB-EC"/>
</dbReference>
<dbReference type="EMBL" id="KV441558">
    <property type="protein sequence ID" value="OAG01143.1"/>
    <property type="molecule type" value="Genomic_DNA"/>
</dbReference>
<keyword evidence="4" id="KW-0443">Lipid metabolism</keyword>
<proteinExistence type="predicted"/>
<evidence type="ECO:0000256" key="5">
    <source>
        <dbReference type="SAM" id="SignalP"/>
    </source>
</evidence>
<sequence length="383" mass="40975">MHSIFPIFLLLLTNTTAGYLISNPPGKYNVTLTIGTLTDYTRNDPSVETPTPRTLVLSVFQPARCTSTVAVPYMPNKTAEFQGPYLQQQFNFTADFSPLFLQARLPVCPVGPNRCATLDDVPILLFSGGWNIPRLYYSALASAIASEGFMVISIDHPGDTNIITYPDGHAVVGLSPGDPTPDEFAQYTKARAADASFIIDQLSNATAVAELLPQRGAQEFCTDRVGMLGHSLGGAAAVEAAGQDPRVRGAIDIDGVFYGSVPSSGISSPVMYMISEELNNIPHPTVYTLWPQLKGPKLFLEIVNTTHMGLTDAPMLLQAAGQDIANFADIIGAIAPAETLRILVAYTSAWMKGAFAGKVGGPLLEGKESGKFPEAKTLMKGNF</sequence>
<dbReference type="GO" id="GO:0016042">
    <property type="term" value="P:lipid catabolic process"/>
    <property type="evidence" value="ECO:0007669"/>
    <property type="project" value="UniProtKB-KW"/>
</dbReference>
<organism evidence="6 7">
    <name type="scientific">Paraphaeosphaeria sporulosa</name>
    <dbReference type="NCBI Taxonomy" id="1460663"/>
    <lineage>
        <taxon>Eukaryota</taxon>
        <taxon>Fungi</taxon>
        <taxon>Dikarya</taxon>
        <taxon>Ascomycota</taxon>
        <taxon>Pezizomycotina</taxon>
        <taxon>Dothideomycetes</taxon>
        <taxon>Pleosporomycetidae</taxon>
        <taxon>Pleosporales</taxon>
        <taxon>Massarineae</taxon>
        <taxon>Didymosphaeriaceae</taxon>
        <taxon>Paraphaeosphaeria</taxon>
    </lineage>
</organism>
<reference evidence="6 7" key="1">
    <citation type="submission" date="2016-05" db="EMBL/GenBank/DDBJ databases">
        <title>Comparative analysis of secretome profiles of manganese(II)-oxidizing ascomycete fungi.</title>
        <authorList>
            <consortium name="DOE Joint Genome Institute"/>
            <person name="Zeiner C.A."/>
            <person name="Purvine S.O."/>
            <person name="Zink E.M."/>
            <person name="Wu S."/>
            <person name="Pasa-Tolic L."/>
            <person name="Chaput D.L."/>
            <person name="Haridas S."/>
            <person name="Grigoriev I.V."/>
            <person name="Santelli C.M."/>
            <person name="Hansel C.M."/>
        </authorList>
    </citation>
    <scope>NUCLEOTIDE SEQUENCE [LARGE SCALE GENOMIC DNA]</scope>
    <source>
        <strain evidence="6 7">AP3s5-JAC2a</strain>
    </source>
</reference>
<dbReference type="PANTHER" id="PTHR10272:SF14">
    <property type="entry name" value="PAF ACETYLHYDROLASE FAMILY PROTEIN"/>
    <property type="match status" value="1"/>
</dbReference>
<dbReference type="Proteomes" id="UP000077069">
    <property type="component" value="Unassembled WGS sequence"/>
</dbReference>
<dbReference type="AlphaFoldDB" id="A0A177C0H8"/>
<dbReference type="OrthoDB" id="2363873at2759"/>
<accession>A0A177C0H8</accession>
<feature type="chain" id="PRO_5008057532" description="1-alkyl-2-acetylglycerophosphocholine esterase" evidence="5">
    <location>
        <begin position="18"/>
        <end position="383"/>
    </location>
</feature>
<evidence type="ECO:0000313" key="7">
    <source>
        <dbReference type="Proteomes" id="UP000077069"/>
    </source>
</evidence>